<evidence type="ECO:0008006" key="18">
    <source>
        <dbReference type="Google" id="ProtNLM"/>
    </source>
</evidence>
<evidence type="ECO:0000259" key="15">
    <source>
        <dbReference type="Pfam" id="PF25294"/>
    </source>
</evidence>
<evidence type="ECO:0000256" key="2">
    <source>
        <dbReference type="ARBA" id="ARBA00004251"/>
    </source>
</evidence>
<keyword evidence="5" id="KW-0165">Cleavage on pair of basic residues</keyword>
<name>A0A9J6BQ01_POLVA</name>
<dbReference type="GO" id="GO:0005789">
    <property type="term" value="C:endoplasmic reticulum membrane"/>
    <property type="evidence" value="ECO:0007669"/>
    <property type="project" value="UniProtKB-SubCell"/>
</dbReference>
<evidence type="ECO:0000256" key="9">
    <source>
        <dbReference type="ARBA" id="ARBA00022989"/>
    </source>
</evidence>
<keyword evidence="8" id="KW-0256">Endoplasmic reticulum</keyword>
<evidence type="ECO:0000256" key="7">
    <source>
        <dbReference type="ARBA" id="ARBA00022729"/>
    </source>
</evidence>
<keyword evidence="4" id="KW-1003">Cell membrane</keyword>
<comment type="subcellular location">
    <subcellularLocation>
        <location evidence="2">Cell membrane</location>
        <topology evidence="2">Single-pass type I membrane protein</topology>
    </subcellularLocation>
    <subcellularLocation>
        <location evidence="1">Endoplasmic reticulum membrane</location>
        <topology evidence="1">Single-pass type I membrane protein</topology>
    </subcellularLocation>
    <subcellularLocation>
        <location evidence="3">Vesicle</location>
    </subcellularLocation>
</comment>
<keyword evidence="10 12" id="KW-0472">Membrane</keyword>
<dbReference type="GO" id="GO:0030177">
    <property type="term" value="P:positive regulation of Wnt signaling pathway"/>
    <property type="evidence" value="ECO:0007669"/>
    <property type="project" value="TreeGrafter"/>
</dbReference>
<feature type="signal peptide" evidence="13">
    <location>
        <begin position="1"/>
        <end position="17"/>
    </location>
</feature>
<evidence type="ECO:0000259" key="14">
    <source>
        <dbReference type="Pfam" id="PF07850"/>
    </source>
</evidence>
<dbReference type="PANTHER" id="PTHR13351">
    <property type="entry name" value="RENIN RECEPTOR"/>
    <property type="match status" value="1"/>
</dbReference>
<reference evidence="16" key="1">
    <citation type="submission" date="2021-03" db="EMBL/GenBank/DDBJ databases">
        <title>Chromosome level genome of the anhydrobiotic midge Polypedilum vanderplanki.</title>
        <authorList>
            <person name="Yoshida Y."/>
            <person name="Kikawada T."/>
            <person name="Gusev O."/>
        </authorList>
    </citation>
    <scope>NUCLEOTIDE SEQUENCE</scope>
    <source>
        <strain evidence="16">NIAS01</strain>
        <tissue evidence="16">Whole body or cell culture</tissue>
    </source>
</reference>
<protein>
    <recommendedName>
        <fullName evidence="18">Renin receptor</fullName>
    </recommendedName>
</protein>
<dbReference type="GO" id="GO:0038023">
    <property type="term" value="F:signaling receptor activity"/>
    <property type="evidence" value="ECO:0007669"/>
    <property type="project" value="InterPro"/>
</dbReference>
<feature type="domain" description="Renin receptor N-terminal" evidence="15">
    <location>
        <begin position="17"/>
        <end position="234"/>
    </location>
</feature>
<proteinExistence type="predicted"/>
<keyword evidence="6 12" id="KW-0812">Transmembrane</keyword>
<dbReference type="AlphaFoldDB" id="A0A9J6BQ01"/>
<gene>
    <name evidence="16" type="ORF">PVAND_001968</name>
</gene>
<evidence type="ECO:0000256" key="12">
    <source>
        <dbReference type="SAM" id="Phobius"/>
    </source>
</evidence>
<dbReference type="InterPro" id="IPR057318">
    <property type="entry name" value="RENR_N"/>
</dbReference>
<keyword evidence="9 12" id="KW-1133">Transmembrane helix</keyword>
<dbReference type="PROSITE" id="PS51257">
    <property type="entry name" value="PROKAR_LIPOPROTEIN"/>
    <property type="match status" value="1"/>
</dbReference>
<dbReference type="Pfam" id="PF07850">
    <property type="entry name" value="Renin_r"/>
    <property type="match status" value="1"/>
</dbReference>
<feature type="domain" description="Renin receptor-like C-terminal transmembrane spanning segment" evidence="14">
    <location>
        <begin position="243"/>
        <end position="311"/>
    </location>
</feature>
<feature type="chain" id="PRO_5039896919" description="Renin receptor" evidence="13">
    <location>
        <begin position="18"/>
        <end position="312"/>
    </location>
</feature>
<dbReference type="PANTHER" id="PTHR13351:SF1">
    <property type="entry name" value="RENIN RECEPTOR"/>
    <property type="match status" value="1"/>
</dbReference>
<dbReference type="GO" id="GO:0009897">
    <property type="term" value="C:external side of plasma membrane"/>
    <property type="evidence" value="ECO:0007669"/>
    <property type="project" value="TreeGrafter"/>
</dbReference>
<accession>A0A9J6BQ01</accession>
<dbReference type="Proteomes" id="UP001107558">
    <property type="component" value="Chromosome 3"/>
</dbReference>
<sequence>MEKIILLVFSLISLASCNDFIVLSSPKSISFKGSNDLPSQAISEVFAASLGYSVYSTEPWTGLYVNNPLETAKTVVSFVVEGADDLNFDNAKSFKVTGDDMFFEQTIHQKVLEHSHLAVDIDLANREEELVVTSIGDVEKSTLSVKLQYLNSKNKGDKDFLDQISYLNGLKDIIANLNTQPAYINVRLSLNSLSKSDSTRTEAIKLLRSTLNKLNDAIQKAYNGNALVTVITVESHQIHSRSKREIVENDEENKYNLATLRSSDYPVIFNIVFWFTIILLFSLIAISLALSNVEDKDSIIYRMTGARGKKDN</sequence>
<dbReference type="GO" id="GO:0031982">
    <property type="term" value="C:vesicle"/>
    <property type="evidence" value="ECO:0007669"/>
    <property type="project" value="UniProtKB-SubCell"/>
</dbReference>
<evidence type="ECO:0000313" key="17">
    <source>
        <dbReference type="Proteomes" id="UP001107558"/>
    </source>
</evidence>
<dbReference type="InterPro" id="IPR056780">
    <property type="entry name" value="Renin_r_C"/>
</dbReference>
<evidence type="ECO:0000256" key="6">
    <source>
        <dbReference type="ARBA" id="ARBA00022692"/>
    </source>
</evidence>
<evidence type="ECO:0000256" key="4">
    <source>
        <dbReference type="ARBA" id="ARBA00022475"/>
    </source>
</evidence>
<dbReference type="Pfam" id="PF25294">
    <property type="entry name" value="RENR_N"/>
    <property type="match status" value="1"/>
</dbReference>
<organism evidence="16 17">
    <name type="scientific">Polypedilum vanderplanki</name>
    <name type="common">Sleeping chironomid midge</name>
    <dbReference type="NCBI Taxonomy" id="319348"/>
    <lineage>
        <taxon>Eukaryota</taxon>
        <taxon>Metazoa</taxon>
        <taxon>Ecdysozoa</taxon>
        <taxon>Arthropoda</taxon>
        <taxon>Hexapoda</taxon>
        <taxon>Insecta</taxon>
        <taxon>Pterygota</taxon>
        <taxon>Neoptera</taxon>
        <taxon>Endopterygota</taxon>
        <taxon>Diptera</taxon>
        <taxon>Nematocera</taxon>
        <taxon>Chironomoidea</taxon>
        <taxon>Chironomidae</taxon>
        <taxon>Chironominae</taxon>
        <taxon>Polypedilum</taxon>
        <taxon>Polypedilum</taxon>
    </lineage>
</organism>
<keyword evidence="17" id="KW-1185">Reference proteome</keyword>
<dbReference type="GO" id="GO:0098588">
    <property type="term" value="C:bounding membrane of organelle"/>
    <property type="evidence" value="ECO:0007669"/>
    <property type="project" value="UniProtKB-ARBA"/>
</dbReference>
<evidence type="ECO:0000256" key="8">
    <source>
        <dbReference type="ARBA" id="ARBA00022824"/>
    </source>
</evidence>
<keyword evidence="11" id="KW-0675">Receptor</keyword>
<dbReference type="EMBL" id="JADBJN010000003">
    <property type="protein sequence ID" value="KAG5671792.1"/>
    <property type="molecule type" value="Genomic_DNA"/>
</dbReference>
<feature type="transmembrane region" description="Helical" evidence="12">
    <location>
        <begin position="271"/>
        <end position="293"/>
    </location>
</feature>
<evidence type="ECO:0000256" key="3">
    <source>
        <dbReference type="ARBA" id="ARBA00004373"/>
    </source>
</evidence>
<evidence type="ECO:0000256" key="5">
    <source>
        <dbReference type="ARBA" id="ARBA00022685"/>
    </source>
</evidence>
<comment type="caution">
    <text evidence="16">The sequence shown here is derived from an EMBL/GenBank/DDBJ whole genome shotgun (WGS) entry which is preliminary data.</text>
</comment>
<dbReference type="InterPro" id="IPR012493">
    <property type="entry name" value="Renin_rcpt"/>
</dbReference>
<evidence type="ECO:0000313" key="16">
    <source>
        <dbReference type="EMBL" id="KAG5671792.1"/>
    </source>
</evidence>
<evidence type="ECO:0000256" key="13">
    <source>
        <dbReference type="SAM" id="SignalP"/>
    </source>
</evidence>
<evidence type="ECO:0000256" key="10">
    <source>
        <dbReference type="ARBA" id="ARBA00023136"/>
    </source>
</evidence>
<keyword evidence="7 13" id="KW-0732">Signal</keyword>
<evidence type="ECO:0000256" key="1">
    <source>
        <dbReference type="ARBA" id="ARBA00004115"/>
    </source>
</evidence>
<evidence type="ECO:0000256" key="11">
    <source>
        <dbReference type="ARBA" id="ARBA00023170"/>
    </source>
</evidence>
<dbReference type="OrthoDB" id="7866065at2759"/>